<dbReference type="GO" id="GO:0005739">
    <property type="term" value="C:mitochondrion"/>
    <property type="evidence" value="ECO:0007669"/>
    <property type="project" value="TreeGrafter"/>
</dbReference>
<dbReference type="SMART" id="SM00704">
    <property type="entry name" value="ZnF_CDGSH"/>
    <property type="match status" value="2"/>
</dbReference>
<dbReference type="OrthoDB" id="15717at2759"/>
<keyword evidence="4" id="KW-0411">Iron-sulfur</keyword>
<dbReference type="PANTHER" id="PTHR46491">
    <property type="entry name" value="CDGSH IRON SULFUR DOMAIN PROTEIN HOMOLOG"/>
    <property type="match status" value="1"/>
</dbReference>
<evidence type="ECO:0000256" key="5">
    <source>
        <dbReference type="ARBA" id="ARBA00034078"/>
    </source>
</evidence>
<evidence type="ECO:0000259" key="6">
    <source>
        <dbReference type="SMART" id="SM00704"/>
    </source>
</evidence>
<organism evidence="7 8">
    <name type="scientific">Candidula unifasciata</name>
    <dbReference type="NCBI Taxonomy" id="100452"/>
    <lineage>
        <taxon>Eukaryota</taxon>
        <taxon>Metazoa</taxon>
        <taxon>Spiralia</taxon>
        <taxon>Lophotrochozoa</taxon>
        <taxon>Mollusca</taxon>
        <taxon>Gastropoda</taxon>
        <taxon>Heterobranchia</taxon>
        <taxon>Euthyneura</taxon>
        <taxon>Panpulmonata</taxon>
        <taxon>Eupulmonata</taxon>
        <taxon>Stylommatophora</taxon>
        <taxon>Helicina</taxon>
        <taxon>Helicoidea</taxon>
        <taxon>Geomitridae</taxon>
        <taxon>Candidula</taxon>
    </lineage>
</organism>
<reference evidence="7" key="1">
    <citation type="submission" date="2021-04" db="EMBL/GenBank/DDBJ databases">
        <authorList>
            <consortium name="Molecular Ecology Group"/>
        </authorList>
    </citation>
    <scope>NUCLEOTIDE SEQUENCE</scope>
</reference>
<keyword evidence="8" id="KW-1185">Reference proteome</keyword>
<proteinExistence type="predicted"/>
<dbReference type="EMBL" id="CAJHNH020000539">
    <property type="protein sequence ID" value="CAG5118355.1"/>
    <property type="molecule type" value="Genomic_DNA"/>
</dbReference>
<dbReference type="Gene3D" id="3.40.5.90">
    <property type="entry name" value="CDGSH iron-sulfur domain, mitoNEET-type"/>
    <property type="match status" value="2"/>
</dbReference>
<evidence type="ECO:0000256" key="4">
    <source>
        <dbReference type="ARBA" id="ARBA00023014"/>
    </source>
</evidence>
<dbReference type="GO" id="GO:0051537">
    <property type="term" value="F:2 iron, 2 sulfur cluster binding"/>
    <property type="evidence" value="ECO:0007669"/>
    <property type="project" value="UniProtKB-KW"/>
</dbReference>
<evidence type="ECO:0000256" key="3">
    <source>
        <dbReference type="ARBA" id="ARBA00023004"/>
    </source>
</evidence>
<dbReference type="InterPro" id="IPR052950">
    <property type="entry name" value="CISD"/>
</dbReference>
<dbReference type="GO" id="GO:0046872">
    <property type="term" value="F:metal ion binding"/>
    <property type="evidence" value="ECO:0007669"/>
    <property type="project" value="UniProtKB-KW"/>
</dbReference>
<dbReference type="InterPro" id="IPR018967">
    <property type="entry name" value="FeS-contain_CDGSH-typ"/>
</dbReference>
<keyword evidence="3" id="KW-0408">Iron</keyword>
<evidence type="ECO:0000256" key="2">
    <source>
        <dbReference type="ARBA" id="ARBA00022723"/>
    </source>
</evidence>
<keyword evidence="2" id="KW-0479">Metal-binding</keyword>
<comment type="cofactor">
    <cofactor evidence="5">
        <name>[2Fe-2S] cluster</name>
        <dbReference type="ChEBI" id="CHEBI:190135"/>
    </cofactor>
</comment>
<gene>
    <name evidence="7" type="ORF">CUNI_LOCUS3913</name>
</gene>
<dbReference type="AlphaFoldDB" id="A0A8S3YSC9"/>
<accession>A0A8S3YSC9</accession>
<dbReference type="InterPro" id="IPR042216">
    <property type="entry name" value="MitoNEET_CISD"/>
</dbReference>
<comment type="caution">
    <text evidence="7">The sequence shown here is derived from an EMBL/GenBank/DDBJ whole genome shotgun (WGS) entry which is preliminary data.</text>
</comment>
<name>A0A8S3YSC9_9EUPU</name>
<dbReference type="Pfam" id="PF09360">
    <property type="entry name" value="zf-CDGSH"/>
    <property type="match status" value="2"/>
</dbReference>
<protein>
    <recommendedName>
        <fullName evidence="6">Iron-binding zinc finger CDGSH type domain-containing protein</fullName>
    </recommendedName>
</protein>
<dbReference type="PANTHER" id="PTHR46491:SF3">
    <property type="entry name" value="CDGSH IRON-SULFUR DOMAIN-CONTAINING PROTEIN 3, MITOCHONDRIAL"/>
    <property type="match status" value="1"/>
</dbReference>
<evidence type="ECO:0000313" key="7">
    <source>
        <dbReference type="EMBL" id="CAG5118355.1"/>
    </source>
</evidence>
<evidence type="ECO:0000256" key="1">
    <source>
        <dbReference type="ARBA" id="ARBA00022714"/>
    </source>
</evidence>
<evidence type="ECO:0000313" key="8">
    <source>
        <dbReference type="Proteomes" id="UP000678393"/>
    </source>
</evidence>
<keyword evidence="1" id="KW-0001">2Fe-2S</keyword>
<feature type="domain" description="Iron-binding zinc finger CDGSH type" evidence="6">
    <location>
        <begin position="91"/>
        <end position="128"/>
    </location>
</feature>
<dbReference type="Proteomes" id="UP000678393">
    <property type="component" value="Unassembled WGS sequence"/>
</dbReference>
<sequence>MLVGGSEPICLLVAVSLYACWRQWVCMLVGSSGSICLLQLVQVRQIETDEFIDPNDPMYARWKTKVHPETPVKYHPDSLLPQPVKGKTFERLPLRLMLEADTTYTFCTCGYSKQQPFCDASHKSPHFMSTRPHHLKYRPITFTVKETKEYWLCMCKQSDNRPFCDGSHKKIEDPSAPKDK</sequence>
<feature type="domain" description="Iron-binding zinc finger CDGSH type" evidence="6">
    <location>
        <begin position="137"/>
        <end position="174"/>
    </location>
</feature>